<keyword evidence="2" id="KW-1185">Reference proteome</keyword>
<accession>A0ACC2T212</accession>
<evidence type="ECO:0000313" key="2">
    <source>
        <dbReference type="Proteomes" id="UP001165960"/>
    </source>
</evidence>
<dbReference type="EMBL" id="QTSX02003717">
    <property type="protein sequence ID" value="KAJ9068565.1"/>
    <property type="molecule type" value="Genomic_DNA"/>
</dbReference>
<gene>
    <name evidence="1" type="ORF">DSO57_1027410</name>
</gene>
<evidence type="ECO:0000313" key="1">
    <source>
        <dbReference type="EMBL" id="KAJ9068565.1"/>
    </source>
</evidence>
<comment type="caution">
    <text evidence="1">The sequence shown here is derived from an EMBL/GenBank/DDBJ whole genome shotgun (WGS) entry which is preliminary data.</text>
</comment>
<protein>
    <submittedName>
        <fullName evidence="1">Uncharacterized protein</fullName>
    </submittedName>
</protein>
<sequence length="550" mass="62903">MRTLVCMKLDLGNSILSVDASQARIACDQCRRGHRNCSKEAPTCARCLSLGIACTRKRTKLRGNFFNQLSRANLSLNSTGVNLASWAEVIELHPSKPSVKFYLRRYIIPLIILLPEPIIAIKLLEQTIKPRGQKTQAGCSQKPTREHQSAASIEETLTCGADTFFKTYNPFWLLFSEESFYSRPRSQTLHKIIRQIGLERMPTTSLVLAAMAKNGLTPIDLEWLPNTLDTLQCLLLVVSDLKAPWVNRIRFKVFCRINGLLPLLGLHLNRTSSPQWLERILAIYFANMACYSVDIQRHLSISNDTLYNASPSHLSKAFLQRRVAQGHFPHLSDLIIFLTRQFTYHIFLIFLDVNEKLRETYRERAPSHVLGVFLSKQAKLMEEIFAQGWHRLSCLTVKLSSHKTLLLHSRTFLAISYHYYYIGLMKTASFFPSNFTCPLYQTPVTKTLCIFSYKGLRIAIRNIWLVSTFTFTSYSLSYMFTLIPSITFILAYVKAFETRFGNADLLHAALSRAKQCLEAGLNQPLLRSSTNVYIELIDFFINLKNIPSFK</sequence>
<name>A0ACC2T212_9FUNG</name>
<reference evidence="1" key="1">
    <citation type="submission" date="2022-04" db="EMBL/GenBank/DDBJ databases">
        <title>Genome of the entomopathogenic fungus Entomophthora muscae.</title>
        <authorList>
            <person name="Elya C."/>
            <person name="Lovett B.R."/>
            <person name="Lee E."/>
            <person name="Macias A.M."/>
            <person name="Hajek A.E."/>
            <person name="De Bivort B.L."/>
            <person name="Kasson M.T."/>
            <person name="De Fine Licht H.H."/>
            <person name="Stajich J.E."/>
        </authorList>
    </citation>
    <scope>NUCLEOTIDE SEQUENCE</scope>
    <source>
        <strain evidence="1">Berkeley</strain>
    </source>
</reference>
<organism evidence="1 2">
    <name type="scientific">Entomophthora muscae</name>
    <dbReference type="NCBI Taxonomy" id="34485"/>
    <lineage>
        <taxon>Eukaryota</taxon>
        <taxon>Fungi</taxon>
        <taxon>Fungi incertae sedis</taxon>
        <taxon>Zoopagomycota</taxon>
        <taxon>Entomophthoromycotina</taxon>
        <taxon>Entomophthoromycetes</taxon>
        <taxon>Entomophthorales</taxon>
        <taxon>Entomophthoraceae</taxon>
        <taxon>Entomophthora</taxon>
    </lineage>
</organism>
<proteinExistence type="predicted"/>
<dbReference type="Proteomes" id="UP001165960">
    <property type="component" value="Unassembled WGS sequence"/>
</dbReference>